<dbReference type="Proteomes" id="UP001516400">
    <property type="component" value="Unassembled WGS sequence"/>
</dbReference>
<comment type="caution">
    <text evidence="2">The sequence shown here is derived from an EMBL/GenBank/DDBJ whole genome shotgun (WGS) entry which is preliminary data.</text>
</comment>
<feature type="compositionally biased region" description="Polar residues" evidence="1">
    <location>
        <begin position="1297"/>
        <end position="1308"/>
    </location>
</feature>
<feature type="compositionally biased region" description="Polar residues" evidence="1">
    <location>
        <begin position="328"/>
        <end position="353"/>
    </location>
</feature>
<feature type="compositionally biased region" description="Polar residues" evidence="1">
    <location>
        <begin position="369"/>
        <end position="386"/>
    </location>
</feature>
<proteinExistence type="predicted"/>
<evidence type="ECO:0000313" key="2">
    <source>
        <dbReference type="EMBL" id="KAL3277602.1"/>
    </source>
</evidence>
<keyword evidence="3" id="KW-1185">Reference proteome</keyword>
<feature type="region of interest" description="Disordered" evidence="1">
    <location>
        <begin position="115"/>
        <end position="142"/>
    </location>
</feature>
<reference evidence="2 3" key="1">
    <citation type="journal article" date="2021" name="BMC Biol.">
        <title>Horizontally acquired antibacterial genes associated with adaptive radiation of ladybird beetles.</title>
        <authorList>
            <person name="Li H.S."/>
            <person name="Tang X.F."/>
            <person name="Huang Y.H."/>
            <person name="Xu Z.Y."/>
            <person name="Chen M.L."/>
            <person name="Du X.Y."/>
            <person name="Qiu B.Y."/>
            <person name="Chen P.T."/>
            <person name="Zhang W."/>
            <person name="Slipinski A."/>
            <person name="Escalona H.E."/>
            <person name="Waterhouse R.M."/>
            <person name="Zwick A."/>
            <person name="Pang H."/>
        </authorList>
    </citation>
    <scope>NUCLEOTIDE SEQUENCE [LARGE SCALE GENOMIC DNA]</scope>
    <source>
        <strain evidence="2">SYSU2018</strain>
    </source>
</reference>
<protein>
    <submittedName>
        <fullName evidence="2">Uncharacterized protein</fullName>
    </submittedName>
</protein>
<gene>
    <name evidence="2" type="ORF">HHI36_012944</name>
</gene>
<feature type="region of interest" description="Disordered" evidence="1">
    <location>
        <begin position="320"/>
        <end position="353"/>
    </location>
</feature>
<sequence>ETFILFILMRFVILKKQKTHRHSQHQHYHHQVVMPHRCRSGNIYSLTVQYLVDRDETAVCSDIQINLIYAKTRFRPVSPSYPESASTYIIPQHEIFCYPVTVHPKKQDIFVNYKRSAPASTSTQSQRPPSPPRRRSSRNNTTLRLITTMKVGKEKLPVCKRHEICFTSTSDIEKSKVKYLRDKISCKLSPSKTKKSTKITVPISKASSTTISQSKVTKNKKSESCCSRESKKCKPCAARAAEAKVTKKVTPKTIGTFGTEKRKILMNLPKFFEEKKTMKSVSKLEPVKSNTEISKSVPLSPKTNRKEILQDAKVNINEGKRLIRARTPSPSYSTSMRSRTASPTKSSLIESSWESLKSPTLVRKERMLKNNSTPKKNVRSTSQSPSGEDLKKAKKEEINGKIANKKISVKHKVNTKHTATKVETLPHERKLRNKTVLPLSEVQKQHKVIHSDRFFQHLFLGDEIYSPKTVKNNSWLSERTFHRSRDRPVKPQTTAMNIYLRHTKPVTDSKFKSIDRSRSVSPKSLTFEKNYDSNSSIDKVGRSISLPPKLLFFSQTSRPVSPIVQKRHLEVHNPPESPTISRSPSQRKIDALKQIQYTHFNENLPMPSKYDTFTKKISNVLTNGESPKEFLKKISQFARRSTKFKDLNEFYLTLEKLGELERIANDNEAKIRKRSEGEIVDFERWREVHQKERTEKEINYLCNKLKEKERDEGFLFRPKDVTNYRWRRELDRGLRVREKSVENIKEEFEKLKLFDPSHKIIPVKDTYKPLWRGNSVLNLASHMVARRSQSEGRVPQSCQKFSSSEKLLTKGIGSRIWSSLSMDQVNTLKEQLTEIYNHNYSKQKTPEYNVYVPREKEPNSSHLTVRRNSDVSKPITIYREQGSNSLSETEKKRISQSLSKEVMNRISNKPTTPVAKRGKISLDTKSEKKITKLKNQRVTDPQLGKEIIISKSDQEIMSGSDISGRIKSKSSESGSTDESTKTVIFVEQKEDIKKKVDYFEKALDKEEYVPTIYKPADPEFEEEFSGNLGSSSSCQDFKELFGEREIVRMATRPLSASRKSNYTSPPLHLRTTNLSPCKLSISEGTSCDSLYRSRSLSPFLDEPETFKSGEVRRLRDKFEYVRSYYLKPRRCFSDSNLYKKSSTYLPALTNVDVDSLRRKYEYPVHAGRGRSRVRRGGVVSPLFLRAEDRFMPHINIISKIASLCSKKFDKPQSPTNEDLSELWNVKSGDVEKLKGKFDSKGNDISLLGKMFTSSPDIKELRDIAPYLTGSWTAHRFPRSTENTISLASPDESVASMDTSIVRKSSPQRASKKASILKSHTRSRSTDSSSKSVPLARSARAQSSPQPDLDDVRYRSHWTSVHSKPSVTFKGVVLILGEHLI</sequence>
<accession>A0ABD2NGU5</accession>
<feature type="region of interest" description="Disordered" evidence="1">
    <location>
        <begin position="365"/>
        <end position="397"/>
    </location>
</feature>
<feature type="compositionally biased region" description="Basic and acidic residues" evidence="1">
    <location>
        <begin position="388"/>
        <end position="397"/>
    </location>
</feature>
<name>A0ABD2NGU5_9CUCU</name>
<feature type="region of interest" description="Disordered" evidence="1">
    <location>
        <begin position="959"/>
        <end position="979"/>
    </location>
</feature>
<evidence type="ECO:0000256" key="1">
    <source>
        <dbReference type="SAM" id="MobiDB-lite"/>
    </source>
</evidence>
<feature type="region of interest" description="Disordered" evidence="1">
    <location>
        <begin position="1297"/>
        <end position="1350"/>
    </location>
</feature>
<organism evidence="2 3">
    <name type="scientific">Cryptolaemus montrouzieri</name>
    <dbReference type="NCBI Taxonomy" id="559131"/>
    <lineage>
        <taxon>Eukaryota</taxon>
        <taxon>Metazoa</taxon>
        <taxon>Ecdysozoa</taxon>
        <taxon>Arthropoda</taxon>
        <taxon>Hexapoda</taxon>
        <taxon>Insecta</taxon>
        <taxon>Pterygota</taxon>
        <taxon>Neoptera</taxon>
        <taxon>Endopterygota</taxon>
        <taxon>Coleoptera</taxon>
        <taxon>Polyphaga</taxon>
        <taxon>Cucujiformia</taxon>
        <taxon>Coccinelloidea</taxon>
        <taxon>Coccinellidae</taxon>
        <taxon>Scymninae</taxon>
        <taxon>Scymnini</taxon>
        <taxon>Cryptolaemus</taxon>
    </lineage>
</organism>
<dbReference type="EMBL" id="JABFTP020000103">
    <property type="protein sequence ID" value="KAL3277602.1"/>
    <property type="molecule type" value="Genomic_DNA"/>
</dbReference>
<evidence type="ECO:0000313" key="3">
    <source>
        <dbReference type="Proteomes" id="UP001516400"/>
    </source>
</evidence>
<feature type="non-terminal residue" evidence="2">
    <location>
        <position position="1"/>
    </location>
</feature>